<reference evidence="4 5" key="1">
    <citation type="submission" date="2020-04" db="EMBL/GenBank/DDBJ databases">
        <title>Flammeovirgaceae bacterium KN852 isolated from deep sea.</title>
        <authorList>
            <person name="Zhang D.-C."/>
        </authorList>
    </citation>
    <scope>NUCLEOTIDE SEQUENCE [LARGE SCALE GENOMIC DNA]</scope>
    <source>
        <strain evidence="4 5">KN852</strain>
    </source>
</reference>
<evidence type="ECO:0000313" key="4">
    <source>
        <dbReference type="EMBL" id="NMM48351.1"/>
    </source>
</evidence>
<accession>A0A848IYE9</accession>
<proteinExistence type="predicted"/>
<comment type="cofactor">
    <cofactor evidence="1">
        <name>Ca(2+)</name>
        <dbReference type="ChEBI" id="CHEBI:29108"/>
    </cofactor>
</comment>
<dbReference type="EMBL" id="JABBNU010000004">
    <property type="protein sequence ID" value="NMM48351.1"/>
    <property type="molecule type" value="Genomic_DNA"/>
</dbReference>
<evidence type="ECO:0000313" key="5">
    <source>
        <dbReference type="Proteomes" id="UP000559010"/>
    </source>
</evidence>
<comment type="caution">
    <text evidence="4">The sequence shown here is derived from an EMBL/GenBank/DDBJ whole genome shotgun (WGS) entry which is preliminary data.</text>
</comment>
<name>A0A848IYE9_9BACT</name>
<evidence type="ECO:0000256" key="3">
    <source>
        <dbReference type="ARBA" id="ARBA00022837"/>
    </source>
</evidence>
<sequence length="364" mass="41522">MKALRGLILLTIFSCSADKEKHEITISNEKIVITQSLQNSAITELRLKDDSLNVYSWSLPMDRMPETHTVPFKGHFIALGNWGFPTENEQKSGQVFYGEVNTKNWELLTAENKTDSTLSAEVHFKSDISKLDVSREITLFKTKNYIKISEKITNTLPVIRPFQLLQHPTLGTPFISEKTIVNSNAGIGFFNNGPFKKDTFPPVQTYSWPVAILPTGSSNLKHTDKTFGKYLSSHIFPDSVKNGWVTAYNPEFDLLIGYFFSTDDYPWINFWQSINGSDLEARAFEFSNVGISEPLNELILKDLRFNDVNSFEIIDAESSIKKEYYVFLIKVPEDFSETTTIKKHSKGFSLRYESQSGKIKELNF</sequence>
<dbReference type="GO" id="GO:0030246">
    <property type="term" value="F:carbohydrate binding"/>
    <property type="evidence" value="ECO:0007669"/>
    <property type="project" value="InterPro"/>
</dbReference>
<keyword evidence="3" id="KW-0106">Calcium</keyword>
<evidence type="ECO:0000256" key="2">
    <source>
        <dbReference type="ARBA" id="ARBA00011245"/>
    </source>
</evidence>
<keyword evidence="5" id="KW-1185">Reference proteome</keyword>
<dbReference type="AlphaFoldDB" id="A0A848IYE9"/>
<comment type="subunit">
    <text evidence="2">Monomer.</text>
</comment>
<protein>
    <recommendedName>
        <fullName evidence="6">Aldose 1-epimerase</fullName>
    </recommendedName>
</protein>
<evidence type="ECO:0008006" key="6">
    <source>
        <dbReference type="Google" id="ProtNLM"/>
    </source>
</evidence>
<dbReference type="Gene3D" id="2.70.98.10">
    <property type="match status" value="1"/>
</dbReference>
<dbReference type="Proteomes" id="UP000559010">
    <property type="component" value="Unassembled WGS sequence"/>
</dbReference>
<organism evidence="4 5">
    <name type="scientific">Marinigracilibium pacificum</name>
    <dbReference type="NCBI Taxonomy" id="2729599"/>
    <lineage>
        <taxon>Bacteria</taxon>
        <taxon>Pseudomonadati</taxon>
        <taxon>Bacteroidota</taxon>
        <taxon>Cytophagia</taxon>
        <taxon>Cytophagales</taxon>
        <taxon>Flammeovirgaceae</taxon>
        <taxon>Marinigracilibium</taxon>
    </lineage>
</organism>
<evidence type="ECO:0000256" key="1">
    <source>
        <dbReference type="ARBA" id="ARBA00001913"/>
    </source>
</evidence>
<dbReference type="InterPro" id="IPR014718">
    <property type="entry name" value="GH-type_carb-bd"/>
</dbReference>
<dbReference type="RefSeq" id="WP_169680000.1">
    <property type="nucleotide sequence ID" value="NZ_JABBNU010000004.1"/>
</dbReference>
<gene>
    <name evidence="4" type="ORF">HH304_08065</name>
</gene>